<sequence>MSRRVQFAHTARLCRVCGYSLNDVSGRGVHPLCADPEEIWWTRHDLDQAVRTIARRAIAQSPGRNDVVAAVCSLMVIDPSNRQHVEAVVSAILRDAGSDPLWRTTANGWRPYLPSWVRPGVVGATVQRLVAVKLLRPTGQYVRCSDTEARNGGKPQPVYAVDVTALEHAEDAATERAAAGLSGRRGEDDGPQEVVPRAAS</sequence>
<evidence type="ECO:0000313" key="3">
    <source>
        <dbReference type="Proteomes" id="UP000033393"/>
    </source>
</evidence>
<organism evidence="2 3">
    <name type="scientific">Lentzea aerocolonigenes</name>
    <name type="common">Lechevalieria aerocolonigenes</name>
    <name type="synonym">Saccharothrix aerocolonigenes</name>
    <dbReference type="NCBI Taxonomy" id="68170"/>
    <lineage>
        <taxon>Bacteria</taxon>
        <taxon>Bacillati</taxon>
        <taxon>Actinomycetota</taxon>
        <taxon>Actinomycetes</taxon>
        <taxon>Pseudonocardiales</taxon>
        <taxon>Pseudonocardiaceae</taxon>
        <taxon>Lentzea</taxon>
    </lineage>
</organism>
<dbReference type="EMBL" id="JYJG01000172">
    <property type="protein sequence ID" value="KJK46346.1"/>
    <property type="molecule type" value="Genomic_DNA"/>
</dbReference>
<feature type="region of interest" description="Disordered" evidence="1">
    <location>
        <begin position="172"/>
        <end position="200"/>
    </location>
</feature>
<keyword evidence="3" id="KW-1185">Reference proteome</keyword>
<comment type="caution">
    <text evidence="2">The sequence shown here is derived from an EMBL/GenBank/DDBJ whole genome shotgun (WGS) entry which is preliminary data.</text>
</comment>
<accession>A0A0F0GUT7</accession>
<dbReference type="PATRIC" id="fig|68170.10.peg.6009"/>
<gene>
    <name evidence="2" type="ORF">UK23_23815</name>
</gene>
<dbReference type="Proteomes" id="UP000033393">
    <property type="component" value="Unassembled WGS sequence"/>
</dbReference>
<dbReference type="AlphaFoldDB" id="A0A0F0GUT7"/>
<evidence type="ECO:0000256" key="1">
    <source>
        <dbReference type="SAM" id="MobiDB-lite"/>
    </source>
</evidence>
<evidence type="ECO:0000313" key="2">
    <source>
        <dbReference type="EMBL" id="KJK46346.1"/>
    </source>
</evidence>
<name>A0A0F0GUT7_LENAE</name>
<protein>
    <submittedName>
        <fullName evidence="2">Uncharacterized protein</fullName>
    </submittedName>
</protein>
<dbReference type="RefSeq" id="WP_045313824.1">
    <property type="nucleotide sequence ID" value="NZ_JYJG01000172.1"/>
</dbReference>
<reference evidence="2 3" key="1">
    <citation type="submission" date="2015-02" db="EMBL/GenBank/DDBJ databases">
        <authorList>
            <person name="Ju K.-S."/>
            <person name="Doroghazi J.R."/>
            <person name="Metcalf W."/>
        </authorList>
    </citation>
    <scope>NUCLEOTIDE SEQUENCE [LARGE SCALE GENOMIC DNA]</scope>
    <source>
        <strain evidence="2 3">NRRL B-16140</strain>
    </source>
</reference>
<proteinExistence type="predicted"/>